<dbReference type="AlphaFoldDB" id="A0A0E9QH60"/>
<evidence type="ECO:0000313" key="1">
    <source>
        <dbReference type="EMBL" id="JAH15797.1"/>
    </source>
</evidence>
<protein>
    <submittedName>
        <fullName evidence="1">Uncharacterized protein</fullName>
    </submittedName>
</protein>
<proteinExistence type="predicted"/>
<name>A0A0E9QH60_ANGAN</name>
<reference evidence="1" key="2">
    <citation type="journal article" date="2015" name="Fish Shellfish Immunol.">
        <title>Early steps in the European eel (Anguilla anguilla)-Vibrio vulnificus interaction in the gills: Role of the RtxA13 toxin.</title>
        <authorList>
            <person name="Callol A."/>
            <person name="Pajuelo D."/>
            <person name="Ebbesson L."/>
            <person name="Teles M."/>
            <person name="MacKenzie S."/>
            <person name="Amaro C."/>
        </authorList>
    </citation>
    <scope>NUCLEOTIDE SEQUENCE</scope>
</reference>
<dbReference type="EMBL" id="GBXM01092780">
    <property type="protein sequence ID" value="JAH15797.1"/>
    <property type="molecule type" value="Transcribed_RNA"/>
</dbReference>
<sequence length="20" mass="2440">MYTDSSTADTYSRFFFRSTR</sequence>
<accession>A0A0E9QH60</accession>
<reference evidence="1" key="1">
    <citation type="submission" date="2014-11" db="EMBL/GenBank/DDBJ databases">
        <authorList>
            <person name="Amaro Gonzalez C."/>
        </authorList>
    </citation>
    <scope>NUCLEOTIDE SEQUENCE</scope>
</reference>
<organism evidence="1">
    <name type="scientific">Anguilla anguilla</name>
    <name type="common">European freshwater eel</name>
    <name type="synonym">Muraena anguilla</name>
    <dbReference type="NCBI Taxonomy" id="7936"/>
    <lineage>
        <taxon>Eukaryota</taxon>
        <taxon>Metazoa</taxon>
        <taxon>Chordata</taxon>
        <taxon>Craniata</taxon>
        <taxon>Vertebrata</taxon>
        <taxon>Euteleostomi</taxon>
        <taxon>Actinopterygii</taxon>
        <taxon>Neopterygii</taxon>
        <taxon>Teleostei</taxon>
        <taxon>Anguilliformes</taxon>
        <taxon>Anguillidae</taxon>
        <taxon>Anguilla</taxon>
    </lineage>
</organism>